<evidence type="ECO:0000313" key="1">
    <source>
        <dbReference type="EMBL" id="AHE53780.1"/>
    </source>
</evidence>
<protein>
    <submittedName>
        <fullName evidence="1">Uncharacterized protein</fullName>
    </submittedName>
</protein>
<dbReference type="eggNOG" id="ENOG5032SQJ">
    <property type="taxonomic scope" value="Bacteria"/>
</dbReference>
<organism evidence="1 2">
    <name type="scientific">Sphingomonas sanxanigenens DSM 19645 = NX02</name>
    <dbReference type="NCBI Taxonomy" id="1123269"/>
    <lineage>
        <taxon>Bacteria</taxon>
        <taxon>Pseudomonadati</taxon>
        <taxon>Pseudomonadota</taxon>
        <taxon>Alphaproteobacteria</taxon>
        <taxon>Sphingomonadales</taxon>
        <taxon>Sphingomonadaceae</taxon>
        <taxon>Sphingomonas</taxon>
    </lineage>
</organism>
<evidence type="ECO:0000313" key="2">
    <source>
        <dbReference type="Proteomes" id="UP000018851"/>
    </source>
</evidence>
<dbReference type="PATRIC" id="fig|1123269.5.peg.1999"/>
<gene>
    <name evidence="1" type="ORF">NX02_10315</name>
</gene>
<dbReference type="InterPro" id="IPR043746">
    <property type="entry name" value="DUF5691"/>
</dbReference>
<name>W0ADL7_9SPHN</name>
<dbReference type="Proteomes" id="UP000018851">
    <property type="component" value="Chromosome"/>
</dbReference>
<dbReference type="AlphaFoldDB" id="W0ADL7"/>
<dbReference type="HOGENOM" id="CLU_569612_0_0_5"/>
<dbReference type="EMBL" id="CP006644">
    <property type="protein sequence ID" value="AHE53780.1"/>
    <property type="molecule type" value="Genomic_DNA"/>
</dbReference>
<dbReference type="KEGG" id="ssan:NX02_10315"/>
<keyword evidence="2" id="KW-1185">Reference proteome</keyword>
<dbReference type="Pfam" id="PF18944">
    <property type="entry name" value="DUF5691"/>
    <property type="match status" value="1"/>
</dbReference>
<dbReference type="RefSeq" id="WP_025292009.1">
    <property type="nucleotide sequence ID" value="NZ_CP006644.1"/>
</dbReference>
<proteinExistence type="predicted"/>
<sequence>MAEPIYDALDGVLARWTMGGAGAPAMKPWVAMLGDDPAEAELRLLALSGQFLGTMVFAAPGSALTALPDLPTLALPSLPDGLRPLANRVLARDRDPARRRMLLELLASRGHAMHPADWLPAASDEDAPDLYAPWRDWVAGAAGADGRTAALDAESWDEFGPAGRAAALTTLRRHDPAAARVLLEAKMGGEVAEARFRLLDALATGLSDADAAFLQAVHAGDRAPRVKALAQNLLARLGWSGEAAGEDVTELAGFFEIQSKGLLRRTKIVAAKPLKTTAQRNRRFSLLNTVGITPFGAALGLSADDLCTMWPWGDDSQLDAGLAVMIERSASDALLVRLLALLAERGAATVQLMLQFAPRLDPAQRDAAAKLLLAKGARFLDLLPLVGGAGSINGMIGAPAGAALLAGLVRKDEEAPRPADLAEELHALGLIASPAAAREAIARLTAIGILAADPRLDMLRLNAALDHGVTG</sequence>
<dbReference type="OrthoDB" id="7376317at2"/>
<reference evidence="1 2" key="1">
    <citation type="submission" date="2013-07" db="EMBL/GenBank/DDBJ databases">
        <title>Completed genome of Sphingomonas sanxanigenens NX02.</title>
        <authorList>
            <person name="Ma T."/>
            <person name="Huang H."/>
            <person name="Wu M."/>
            <person name="Li X."/>
            <person name="Li G."/>
        </authorList>
    </citation>
    <scope>NUCLEOTIDE SEQUENCE [LARGE SCALE GENOMIC DNA]</scope>
    <source>
        <strain evidence="1 2">NX02</strain>
    </source>
</reference>
<accession>W0ADL7</accession>
<dbReference type="STRING" id="1123269.NX02_10315"/>